<name>A0ABP7PH44_9SPHI</name>
<evidence type="ECO:0000313" key="2">
    <source>
        <dbReference type="EMBL" id="GAA3965305.1"/>
    </source>
</evidence>
<evidence type="ECO:0000313" key="3">
    <source>
        <dbReference type="Proteomes" id="UP001500742"/>
    </source>
</evidence>
<sequence>MLNKTLPENIPVYLFSPNQSRYFSGSKPSVSLNLHWQTYTPADSVSQWIQSAWFTNTNSIKVIEGNSKPSGTYFTNYIIQSEGDPKSPFTVDINHGNPVVGFKNAKQKLIQIDTTTLKIAIYTDKYNTDAAYLKAALSAVGNFSQRKITTKLYTDSSQIQGGYDWIFWLADKPVDTEPIKKGVHMFSYKTGMAVNTTSWIKTDGPYAIAGQERPIALYKLIKNSSNDNATPLWVDGFGNPVLTKESTSYHFYSHFNPTWNDLVWSDNFPKLLLNLILYNSDNKWIIISNRDTIDHRQLMPNIISSAHNNSSSKVIEQTDLAHYFWLILVVVFLIERWLVHKNKPLVKHG</sequence>
<dbReference type="EMBL" id="BAAAZC010000008">
    <property type="protein sequence ID" value="GAA3965305.1"/>
    <property type="molecule type" value="Genomic_DNA"/>
</dbReference>
<organism evidence="2 3">
    <name type="scientific">Mucilaginibacter dorajii</name>
    <dbReference type="NCBI Taxonomy" id="692994"/>
    <lineage>
        <taxon>Bacteria</taxon>
        <taxon>Pseudomonadati</taxon>
        <taxon>Bacteroidota</taxon>
        <taxon>Sphingobacteriia</taxon>
        <taxon>Sphingobacteriales</taxon>
        <taxon>Sphingobacteriaceae</taxon>
        <taxon>Mucilaginibacter</taxon>
    </lineage>
</organism>
<reference evidence="3" key="1">
    <citation type="journal article" date="2019" name="Int. J. Syst. Evol. Microbiol.">
        <title>The Global Catalogue of Microorganisms (GCM) 10K type strain sequencing project: providing services to taxonomists for standard genome sequencing and annotation.</title>
        <authorList>
            <consortium name="The Broad Institute Genomics Platform"/>
            <consortium name="The Broad Institute Genome Sequencing Center for Infectious Disease"/>
            <person name="Wu L."/>
            <person name="Ma J."/>
        </authorList>
    </citation>
    <scope>NUCLEOTIDE SEQUENCE [LARGE SCALE GENOMIC DNA]</scope>
    <source>
        <strain evidence="3">JCM 16601</strain>
    </source>
</reference>
<feature type="transmembrane region" description="Helical" evidence="1">
    <location>
        <begin position="320"/>
        <end position="339"/>
    </location>
</feature>
<comment type="caution">
    <text evidence="2">The sequence shown here is derived from an EMBL/GenBank/DDBJ whole genome shotgun (WGS) entry which is preliminary data.</text>
</comment>
<keyword evidence="1" id="KW-1133">Transmembrane helix</keyword>
<proteinExistence type="predicted"/>
<keyword evidence="1" id="KW-0812">Transmembrane</keyword>
<accession>A0ABP7PH44</accession>
<dbReference type="Proteomes" id="UP001500742">
    <property type="component" value="Unassembled WGS sequence"/>
</dbReference>
<evidence type="ECO:0000256" key="1">
    <source>
        <dbReference type="SAM" id="Phobius"/>
    </source>
</evidence>
<gene>
    <name evidence="2" type="ORF">GCM10022210_12200</name>
</gene>
<keyword evidence="1" id="KW-0472">Membrane</keyword>
<keyword evidence="3" id="KW-1185">Reference proteome</keyword>
<protein>
    <submittedName>
        <fullName evidence="2">Uncharacterized protein</fullName>
    </submittedName>
</protein>